<feature type="signal peptide" evidence="1">
    <location>
        <begin position="1"/>
        <end position="23"/>
    </location>
</feature>
<dbReference type="GO" id="GO:0016787">
    <property type="term" value="F:hydrolase activity"/>
    <property type="evidence" value="ECO:0007669"/>
    <property type="project" value="UniProtKB-KW"/>
</dbReference>
<feature type="chain" id="PRO_5047492163" evidence="1">
    <location>
        <begin position="24"/>
        <end position="263"/>
    </location>
</feature>
<protein>
    <submittedName>
        <fullName evidence="2">Alpha/beta hydrolase</fullName>
    </submittedName>
</protein>
<dbReference type="Proteomes" id="UP001431902">
    <property type="component" value="Unassembled WGS sequence"/>
</dbReference>
<dbReference type="InterPro" id="IPR029058">
    <property type="entry name" value="AB_hydrolase_fold"/>
</dbReference>
<gene>
    <name evidence="2" type="ORF">QLQ16_14165</name>
</gene>
<dbReference type="RefSeq" id="WP_283225318.1">
    <property type="nucleotide sequence ID" value="NZ_JASGBH010000011.1"/>
</dbReference>
<evidence type="ECO:0000256" key="1">
    <source>
        <dbReference type="SAM" id="SignalP"/>
    </source>
</evidence>
<dbReference type="Gene3D" id="3.40.50.1820">
    <property type="entry name" value="alpha/beta hydrolase"/>
    <property type="match status" value="1"/>
</dbReference>
<sequence>MRSSCAALALWVAGWGACASALAAPLSCGVVLMHGKWGMPQSPYLKPVVQKLEPACPVKLLEMPWSRLRLYDKPYADALAQIRQAVAEFRQSGVQWVAVGGQSFGANASLAYMAQVGDVDAVLPLAPGHVPEYFFVIADVRRGIDAAHQAVQAGQGDTLVEMTDINQGQRRPVKAPAAALWSYFDPQGWGHMGLSARNFRKPVPVFWAIGTLDPLYPASSMAIYQQLPAHADSQYLVVQANHATTPEAASEALWLWVKARTGR</sequence>
<dbReference type="EMBL" id="JASGBH010000011">
    <property type="protein sequence ID" value="MDI9234980.1"/>
    <property type="molecule type" value="Genomic_DNA"/>
</dbReference>
<keyword evidence="3" id="KW-1185">Reference proteome</keyword>
<keyword evidence="1" id="KW-0732">Signal</keyword>
<organism evidence="2 3">
    <name type="scientific">Limnohabitans lacus</name>
    <dbReference type="NCBI Taxonomy" id="3045173"/>
    <lineage>
        <taxon>Bacteria</taxon>
        <taxon>Pseudomonadati</taxon>
        <taxon>Pseudomonadota</taxon>
        <taxon>Betaproteobacteria</taxon>
        <taxon>Burkholderiales</taxon>
        <taxon>Comamonadaceae</taxon>
        <taxon>Limnohabitans</taxon>
    </lineage>
</organism>
<comment type="caution">
    <text evidence="2">The sequence shown here is derived from an EMBL/GenBank/DDBJ whole genome shotgun (WGS) entry which is preliminary data.</text>
</comment>
<name>A0ABT6XA50_9BURK</name>
<reference evidence="2" key="1">
    <citation type="submission" date="2023-05" db="EMBL/GenBank/DDBJ databases">
        <title>Limnohabitans sp. strain HM2-2 Genome sequencing and assembly.</title>
        <authorList>
            <person name="Jung Y."/>
        </authorList>
    </citation>
    <scope>NUCLEOTIDE SEQUENCE</scope>
    <source>
        <strain evidence="2">HM2-2</strain>
    </source>
</reference>
<dbReference type="PROSITE" id="PS51257">
    <property type="entry name" value="PROKAR_LIPOPROTEIN"/>
    <property type="match status" value="1"/>
</dbReference>
<evidence type="ECO:0000313" key="2">
    <source>
        <dbReference type="EMBL" id="MDI9234980.1"/>
    </source>
</evidence>
<dbReference type="SUPFAM" id="SSF53474">
    <property type="entry name" value="alpha/beta-Hydrolases"/>
    <property type="match status" value="1"/>
</dbReference>
<keyword evidence="2" id="KW-0378">Hydrolase</keyword>
<accession>A0ABT6XA50</accession>
<proteinExistence type="predicted"/>
<evidence type="ECO:0000313" key="3">
    <source>
        <dbReference type="Proteomes" id="UP001431902"/>
    </source>
</evidence>